<organism evidence="15">
    <name type="scientific">Graphocephala atropunctata</name>
    <dbReference type="NCBI Taxonomy" id="36148"/>
    <lineage>
        <taxon>Eukaryota</taxon>
        <taxon>Metazoa</taxon>
        <taxon>Ecdysozoa</taxon>
        <taxon>Arthropoda</taxon>
        <taxon>Hexapoda</taxon>
        <taxon>Insecta</taxon>
        <taxon>Pterygota</taxon>
        <taxon>Neoptera</taxon>
        <taxon>Paraneoptera</taxon>
        <taxon>Hemiptera</taxon>
        <taxon>Auchenorrhyncha</taxon>
        <taxon>Membracoidea</taxon>
        <taxon>Cicadellidae</taxon>
        <taxon>Cicadellinae</taxon>
        <taxon>Cicadellini</taxon>
        <taxon>Graphocephala</taxon>
    </lineage>
</organism>
<evidence type="ECO:0000256" key="13">
    <source>
        <dbReference type="SAM" id="SignalP"/>
    </source>
</evidence>
<evidence type="ECO:0000256" key="4">
    <source>
        <dbReference type="ARBA" id="ARBA00022692"/>
    </source>
</evidence>
<gene>
    <name evidence="15" type="ORF">g.304</name>
</gene>
<dbReference type="InterPro" id="IPR002018">
    <property type="entry name" value="CarbesteraseB"/>
</dbReference>
<dbReference type="InterPro" id="IPR000460">
    <property type="entry name" value="Nlgn"/>
</dbReference>
<evidence type="ECO:0000256" key="7">
    <source>
        <dbReference type="ARBA" id="ARBA00022989"/>
    </source>
</evidence>
<feature type="chain" id="PRO_5008586782" description="Carboxylesterase type B domain-containing protein" evidence="13">
    <location>
        <begin position="20"/>
        <end position="1277"/>
    </location>
</feature>
<dbReference type="GO" id="GO:0007155">
    <property type="term" value="P:cell adhesion"/>
    <property type="evidence" value="ECO:0007669"/>
    <property type="project" value="UniProtKB-KW"/>
</dbReference>
<dbReference type="AlphaFoldDB" id="A0A1B6KQC4"/>
<dbReference type="GO" id="GO:0007416">
    <property type="term" value="P:synapse assembly"/>
    <property type="evidence" value="ECO:0007669"/>
    <property type="project" value="UniProtKB-ARBA"/>
</dbReference>
<evidence type="ECO:0000256" key="1">
    <source>
        <dbReference type="ARBA" id="ARBA00004251"/>
    </source>
</evidence>
<keyword evidence="9" id="KW-1015">Disulfide bond</keyword>
<feature type="compositionally biased region" description="Polar residues" evidence="11">
    <location>
        <begin position="1158"/>
        <end position="1177"/>
    </location>
</feature>
<keyword evidence="8 12" id="KW-0472">Membrane</keyword>
<comment type="similarity">
    <text evidence="2">Belongs to the type-B carboxylesterase/lipase family.</text>
</comment>
<evidence type="ECO:0000256" key="2">
    <source>
        <dbReference type="ARBA" id="ARBA00005964"/>
    </source>
</evidence>
<protein>
    <recommendedName>
        <fullName evidence="14">Carboxylesterase type B domain-containing protein</fullName>
    </recommendedName>
</protein>
<dbReference type="PRINTS" id="PR01090">
    <property type="entry name" value="NEUROLIGIN"/>
</dbReference>
<feature type="signal peptide" evidence="13">
    <location>
        <begin position="1"/>
        <end position="19"/>
    </location>
</feature>
<evidence type="ECO:0000256" key="3">
    <source>
        <dbReference type="ARBA" id="ARBA00022475"/>
    </source>
</evidence>
<evidence type="ECO:0000313" key="15">
    <source>
        <dbReference type="EMBL" id="JAT13643.1"/>
    </source>
</evidence>
<proteinExistence type="inferred from homology"/>
<feature type="domain" description="Carboxylesterase type B" evidence="14">
    <location>
        <begin position="29"/>
        <end position="584"/>
    </location>
</feature>
<dbReference type="Gene3D" id="3.40.50.1820">
    <property type="entry name" value="alpha/beta hydrolase"/>
    <property type="match status" value="1"/>
</dbReference>
<dbReference type="Pfam" id="PF00135">
    <property type="entry name" value="COesterase"/>
    <property type="match status" value="1"/>
</dbReference>
<sequence>MYTIYLFLIPAVYLSEVLVCYDYAPYPSPRIVDTRQGQLKGTIRTLRNLDPVEVYLGIPYAAAPVGSQRFMPPASPPPWSGVRIADSFGPVCPQSFPPKPATTIPTGRWGYMDRVRHFLSNQSEDCLYLNVYAPVRDHGHSLWDKPPPSNLPVMVFIHGESFEWNSGNLYDGSVLASYGKVVVVTINFRLGILGFLKPGVSAHVPSNFGLLDQVAALEWVKSNIAQFGGDPRSVTLMGHGTGAACVSHLMISPLSQAEGNRGGLFHRAILMSGTALADWALTSNPVQVTIQVAQALNCPDSEDRMADCLRRKRLHELTAVDVQVPPFKTPFGPVVDGHVVPNEPSVIMKHYTSMLQQFDMMSGLTEMESYNLLSDVALVVGLTENEFIEKLNEFFNAKYEKMPELARTKAMGYYRTWEKMSPGSPAQGYRDTLLQILSDARVAAPVVKTAQYHCNVNPKSYFYVFQHGTDYANLRTWIQQSVQGEELPYVFGVPLDSRGLHYDTTYSQQEKLLSEVVITLWTNFAKTGNPNAPRRHNFQTQSHREWRQYDLEWPEFEQIDEKYYSIGIPPSIQKLYRQRQMNFWNHDLPLSLNRSNLYINPPHFAPDPDSRDKDMMTSQQGTDGKSPPPPRIIYDPITFMPPSEPDLNSHQETINDPETDGQSNRLNAIASSVTLSIVIFVGISFLLVNLCAFIGLYYQRDKLKVRERIVNTRYRCVNVGTEDDDVEDHYMKNDGQAAVVETGKDIKNAEIKSILKSSEGIYEQVKSGSVKTASVGKAGKRMGISRQASSSTVTIDPHTKVKEWIAQEIVQRCSPRFLRKGKKTELKAGSYDTYADQLDQISNKTLDSNTSKVGSLSMLPKPKAKKVSVAIDATPATRSASVLQQTPIELTKSMDEGLALTCLSPSPYSESIKAASSMVTILKRPSLLRSDAMNSDESIGERVEPLRRSTSINLQLYAKSDNPPTITHFHSRSDPVPYQSGSSNPFNIQVSPEKGPCDVLYSQVQKRPKTATPAQLTPTRDKHFDINVTSREDLPEDSEVSAEEALDNIKRRNYPKVLPDYPDEEDFHLQKATKRRSLPLSAQFTTEPGGNDEPYYRGDTPLALKVPPPPPPRISTLGRKPSNTSPVAPISTSQLTVKLKPTLKSNVPLTIRNPQVPSISSPIRPATNTVNNVPSQSHIKRIEPRVIIKPTMNPITSKKDYKQSSVSNIPRVTPQQPSTFGSSKDLSSRPPPSTSSKLPEMGMGRKAKITPIKKTVSTETAVESCENSTGTIKRLNK</sequence>
<dbReference type="InterPro" id="IPR019819">
    <property type="entry name" value="Carboxylesterase_B_CS"/>
</dbReference>
<dbReference type="PANTHER" id="PTHR43903">
    <property type="entry name" value="NEUROLIGIN"/>
    <property type="match status" value="1"/>
</dbReference>
<evidence type="ECO:0000259" key="14">
    <source>
        <dbReference type="Pfam" id="PF00135"/>
    </source>
</evidence>
<feature type="compositionally biased region" description="Basic and acidic residues" evidence="11">
    <location>
        <begin position="606"/>
        <end position="615"/>
    </location>
</feature>
<dbReference type="InterPro" id="IPR051093">
    <property type="entry name" value="Neuroligin/BSAL"/>
</dbReference>
<feature type="region of interest" description="Disordered" evidence="11">
    <location>
        <begin position="601"/>
        <end position="631"/>
    </location>
</feature>
<feature type="compositionally biased region" description="Polar residues" evidence="11">
    <location>
        <begin position="1255"/>
        <end position="1271"/>
    </location>
</feature>
<evidence type="ECO:0000256" key="9">
    <source>
        <dbReference type="ARBA" id="ARBA00023157"/>
    </source>
</evidence>
<dbReference type="SUPFAM" id="SSF53474">
    <property type="entry name" value="alpha/beta-Hydrolases"/>
    <property type="match status" value="1"/>
</dbReference>
<evidence type="ECO:0000256" key="12">
    <source>
        <dbReference type="SAM" id="Phobius"/>
    </source>
</evidence>
<evidence type="ECO:0000256" key="10">
    <source>
        <dbReference type="ARBA" id="ARBA00023180"/>
    </source>
</evidence>
<evidence type="ECO:0000256" key="6">
    <source>
        <dbReference type="ARBA" id="ARBA00022889"/>
    </source>
</evidence>
<dbReference type="PROSITE" id="PS00941">
    <property type="entry name" value="CARBOXYLESTERASE_B_2"/>
    <property type="match status" value="1"/>
</dbReference>
<reference evidence="15" key="1">
    <citation type="submission" date="2015-11" db="EMBL/GenBank/DDBJ databases">
        <title>De novo transcriptome assembly of four potential Pierce s Disease insect vectors from Arizona vineyards.</title>
        <authorList>
            <person name="Tassone E.E."/>
        </authorList>
    </citation>
    <scope>NUCLEOTIDE SEQUENCE</scope>
</reference>
<dbReference type="EMBL" id="GEBQ01026334">
    <property type="protein sequence ID" value="JAT13643.1"/>
    <property type="molecule type" value="Transcribed_RNA"/>
</dbReference>
<evidence type="ECO:0000256" key="8">
    <source>
        <dbReference type="ARBA" id="ARBA00023136"/>
    </source>
</evidence>
<accession>A0A1B6KQC4</accession>
<evidence type="ECO:0000256" key="5">
    <source>
        <dbReference type="ARBA" id="ARBA00022729"/>
    </source>
</evidence>
<keyword evidence="10" id="KW-0325">Glycoprotein</keyword>
<feature type="region of interest" description="Disordered" evidence="11">
    <location>
        <begin position="1158"/>
        <end position="1277"/>
    </location>
</feature>
<feature type="compositionally biased region" description="Polar residues" evidence="11">
    <location>
        <begin position="1203"/>
        <end position="1225"/>
    </location>
</feature>
<feature type="transmembrane region" description="Helical" evidence="12">
    <location>
        <begin position="673"/>
        <end position="698"/>
    </location>
</feature>
<keyword evidence="5 13" id="KW-0732">Signal</keyword>
<dbReference type="InterPro" id="IPR029058">
    <property type="entry name" value="AB_hydrolase_fold"/>
</dbReference>
<name>A0A1B6KQC4_9HEMI</name>
<dbReference type="GO" id="GO:0005886">
    <property type="term" value="C:plasma membrane"/>
    <property type="evidence" value="ECO:0007669"/>
    <property type="project" value="UniProtKB-SubCell"/>
</dbReference>
<keyword evidence="4 12" id="KW-0812">Transmembrane</keyword>
<keyword evidence="6" id="KW-0130">Cell adhesion</keyword>
<comment type="subcellular location">
    <subcellularLocation>
        <location evidence="1">Cell membrane</location>
        <topology evidence="1">Single-pass type I membrane protein</topology>
    </subcellularLocation>
</comment>
<dbReference type="GO" id="GO:0042043">
    <property type="term" value="F:neurexin family protein binding"/>
    <property type="evidence" value="ECO:0007669"/>
    <property type="project" value="InterPro"/>
</dbReference>
<evidence type="ECO:0000256" key="11">
    <source>
        <dbReference type="SAM" id="MobiDB-lite"/>
    </source>
</evidence>
<keyword evidence="3" id="KW-1003">Cell membrane</keyword>
<keyword evidence="7 12" id="KW-1133">Transmembrane helix</keyword>